<evidence type="ECO:0000313" key="2">
    <source>
        <dbReference type="WBParaSite" id="PS1159_v2.g12779.t1"/>
    </source>
</evidence>
<name>A0AC35F1A1_9BILA</name>
<reference evidence="2" key="1">
    <citation type="submission" date="2022-11" db="UniProtKB">
        <authorList>
            <consortium name="WormBaseParasite"/>
        </authorList>
    </citation>
    <scope>IDENTIFICATION</scope>
</reference>
<organism evidence="1 2">
    <name type="scientific">Panagrolaimus sp. PS1159</name>
    <dbReference type="NCBI Taxonomy" id="55785"/>
    <lineage>
        <taxon>Eukaryota</taxon>
        <taxon>Metazoa</taxon>
        <taxon>Ecdysozoa</taxon>
        <taxon>Nematoda</taxon>
        <taxon>Chromadorea</taxon>
        <taxon>Rhabditida</taxon>
        <taxon>Tylenchina</taxon>
        <taxon>Panagrolaimomorpha</taxon>
        <taxon>Panagrolaimoidea</taxon>
        <taxon>Panagrolaimidae</taxon>
        <taxon>Panagrolaimus</taxon>
    </lineage>
</organism>
<accession>A0AC35F1A1</accession>
<proteinExistence type="predicted"/>
<dbReference type="WBParaSite" id="PS1159_v2.g12779.t1">
    <property type="protein sequence ID" value="PS1159_v2.g12779.t1"/>
    <property type="gene ID" value="PS1159_v2.g12779"/>
</dbReference>
<dbReference type="Proteomes" id="UP000887580">
    <property type="component" value="Unplaced"/>
</dbReference>
<sequence length="318" mass="36940">MDANFREMMGFSNGNDVMYEDSVDDNSIPDIQKITKRNNVLPIHGSQTTMNLNPLVLENIVQSTYYKNFLSEVTTFQQIVDEVYYNVSHLEPWERGTRRMAGVSGMCGGVRGVGAGGVISTAFCLLYKLFTLRLTRKQLVSMVNSTQSVYLRGMGFIYIRYTQPPADIWAWLSPYLDDEEEIDPRSGGGDLMTIGQLCRTFFQKLDWYGTLFPRIPVPIQKDIDQKLRDHGRSYQTERESNNSWKNDNEQDYREDSRKRYREESDKRSQDPDKIEHRPKKRCGHHRRHHHCVKHRRQCPSKAKKAKLETAADATEKSE</sequence>
<protein>
    <submittedName>
        <fullName evidence="2">Pre-mRNA-splicing factor 38</fullName>
    </submittedName>
</protein>
<evidence type="ECO:0000313" key="1">
    <source>
        <dbReference type="Proteomes" id="UP000887580"/>
    </source>
</evidence>